<dbReference type="PROSITE" id="PS50930">
    <property type="entry name" value="HTH_LYTTR"/>
    <property type="match status" value="1"/>
</dbReference>
<dbReference type="Proteomes" id="UP000076715">
    <property type="component" value="Unassembled WGS sequence"/>
</dbReference>
<evidence type="ECO:0000313" key="4">
    <source>
        <dbReference type="Proteomes" id="UP000076715"/>
    </source>
</evidence>
<keyword evidence="1" id="KW-1133">Transmembrane helix</keyword>
<keyword evidence="1" id="KW-0472">Membrane</keyword>
<dbReference type="RefSeq" id="WP_066317029.1">
    <property type="nucleotide sequence ID" value="NZ_LQRT01000035.1"/>
</dbReference>
<comment type="caution">
    <text evidence="3">The sequence shown here is derived from an EMBL/GenBank/DDBJ whole genome shotgun (WGS) entry which is preliminary data.</text>
</comment>
<dbReference type="Pfam" id="PF04397">
    <property type="entry name" value="LytTR"/>
    <property type="match status" value="1"/>
</dbReference>
<proteinExistence type="predicted"/>
<dbReference type="PANTHER" id="PTHR37299">
    <property type="entry name" value="TRANSCRIPTIONAL REGULATOR-RELATED"/>
    <property type="match status" value="1"/>
</dbReference>
<dbReference type="STRING" id="1642818.AWE51_11535"/>
<dbReference type="SMART" id="SM00850">
    <property type="entry name" value="LytTR"/>
    <property type="match status" value="1"/>
</dbReference>
<keyword evidence="4" id="KW-1185">Reference proteome</keyword>
<reference evidence="3 4" key="1">
    <citation type="submission" date="2016-01" db="EMBL/GenBank/DDBJ databases">
        <title>The draft genome sequence of Aquimarina sp. RZW4-3-2.</title>
        <authorList>
            <person name="Wang Y."/>
        </authorList>
    </citation>
    <scope>NUCLEOTIDE SEQUENCE [LARGE SCALE GENOMIC DNA]</scope>
    <source>
        <strain evidence="3 4">RZW4-3-2</strain>
    </source>
</reference>
<dbReference type="OrthoDB" id="735914at2"/>
<keyword evidence="1" id="KW-0812">Transmembrane</keyword>
<dbReference type="GO" id="GO:0000156">
    <property type="term" value="F:phosphorelay response regulator activity"/>
    <property type="evidence" value="ECO:0007669"/>
    <property type="project" value="InterPro"/>
</dbReference>
<dbReference type="InterPro" id="IPR007492">
    <property type="entry name" value="LytTR_DNA-bd_dom"/>
</dbReference>
<dbReference type="EMBL" id="LQRT01000035">
    <property type="protein sequence ID" value="KZS39181.1"/>
    <property type="molecule type" value="Genomic_DNA"/>
</dbReference>
<evidence type="ECO:0000313" key="3">
    <source>
        <dbReference type="EMBL" id="KZS39181.1"/>
    </source>
</evidence>
<gene>
    <name evidence="3" type="ORF">AWE51_11535</name>
</gene>
<protein>
    <submittedName>
        <fullName evidence="3">Transcriptional regulator</fullName>
    </submittedName>
</protein>
<dbReference type="GO" id="GO:0003677">
    <property type="term" value="F:DNA binding"/>
    <property type="evidence" value="ECO:0007669"/>
    <property type="project" value="InterPro"/>
</dbReference>
<accession>A0A162YJZ3</accession>
<name>A0A162YJZ3_9FLAO</name>
<feature type="transmembrane region" description="Helical" evidence="1">
    <location>
        <begin position="184"/>
        <end position="207"/>
    </location>
</feature>
<evidence type="ECO:0000256" key="1">
    <source>
        <dbReference type="SAM" id="Phobius"/>
    </source>
</evidence>
<organism evidence="3 4">
    <name type="scientific">Aquimarina aggregata</name>
    <dbReference type="NCBI Taxonomy" id="1642818"/>
    <lineage>
        <taxon>Bacteria</taxon>
        <taxon>Pseudomonadati</taxon>
        <taxon>Bacteroidota</taxon>
        <taxon>Flavobacteriia</taxon>
        <taxon>Flavobacteriales</taxon>
        <taxon>Flavobacteriaceae</taxon>
        <taxon>Aquimarina</taxon>
    </lineage>
</organism>
<dbReference type="Gene3D" id="2.40.50.1020">
    <property type="entry name" value="LytTr DNA-binding domain"/>
    <property type="match status" value="1"/>
</dbReference>
<dbReference type="AlphaFoldDB" id="A0A162YJZ3"/>
<evidence type="ECO:0000259" key="2">
    <source>
        <dbReference type="PROSITE" id="PS50930"/>
    </source>
</evidence>
<dbReference type="PANTHER" id="PTHR37299:SF1">
    <property type="entry name" value="STAGE 0 SPORULATION PROTEIN A HOMOLOG"/>
    <property type="match status" value="1"/>
</dbReference>
<dbReference type="InterPro" id="IPR046947">
    <property type="entry name" value="LytR-like"/>
</dbReference>
<dbReference type="Gene3D" id="3.30.450.20">
    <property type="entry name" value="PAS domain"/>
    <property type="match status" value="1"/>
</dbReference>
<feature type="domain" description="HTH LytTR-type" evidence="2">
    <location>
        <begin position="264"/>
        <end position="371"/>
    </location>
</feature>
<sequence length="371" mass="42039">MRKDKLYFLTFISITIIFLIMASLGTQYFIRVSANQQIEVQIESSKREANEVASLISFQLMGGVDKKEVKENVQKTIENTNTETGFVCLFDWSGKEICHPDITKVGQKISSNQTLLSSLDEEINSNDLYDLLINKKDTKKGLSDYEMESEVIHLSPVKNSDWIVAAHVNVSKMNGQLKNLRRNFYIIFIIMGAIIIISSFLAVRLIGSNYEKQLELKNTSLETEVISLSKLNTDLVAYQQKVVKDPDPIEEQSDPLSDASKKRILTYIRHELIPVSIDEIAYIYTENTITHVMCANGKKSTSNSSLDDIYTSLDASLFFRANRQFIISIAAIEKIIKYGNSQLKILVQPDSAVEIIISKNKAAEFKQWLNL</sequence>
<feature type="transmembrane region" description="Helical" evidence="1">
    <location>
        <begin position="6"/>
        <end position="30"/>
    </location>
</feature>